<dbReference type="AlphaFoldDB" id="A0A2S0RFB2"/>
<feature type="transmembrane region" description="Helical" evidence="1">
    <location>
        <begin position="310"/>
        <end position="329"/>
    </location>
</feature>
<sequence>MISHRKYFPNLNGLRFIAAMMVIVFHIEGYKAMLGFENAASVPAVSVAGPLGVVLFFVLSGFLITYLLLAEEKSASQINIRNFYLRRILRIWPLYFLILILAFAVLPHISIFTLPGYNKTVIYSDLSSKILMYLFLLPNLACAAFTPVPYASHLWSIGTEEQFYLLWPVLLKNIKKYRRLLMVVIVAAYLAVAVWLRSHYAESLPSHDTLLRFWNSFNIDCMAIGGIFALLYFQRSRLLKLLCDSRLFLGTAALAMLLLSMGCQFRYLHNEIYAVLFGIIILNLATNSSAEKVLEARPLRYLGRISYGLYMYHPIGIMLAVGICSRAGLSIHWMLYPTAIALTVIMAAVSYYGFERRFLNYKRKFRHPAHAGPSD</sequence>
<feature type="transmembrane region" description="Helical" evidence="1">
    <location>
        <begin position="130"/>
        <end position="150"/>
    </location>
</feature>
<feature type="transmembrane region" description="Helical" evidence="1">
    <location>
        <begin position="335"/>
        <end position="354"/>
    </location>
</feature>
<evidence type="ECO:0000313" key="4">
    <source>
        <dbReference type="Proteomes" id="UP000244193"/>
    </source>
</evidence>
<keyword evidence="4" id="KW-1185">Reference proteome</keyword>
<dbReference type="KEGG" id="fmg:HYN48_09845"/>
<evidence type="ECO:0000256" key="1">
    <source>
        <dbReference type="SAM" id="Phobius"/>
    </source>
</evidence>
<feature type="transmembrane region" description="Helical" evidence="1">
    <location>
        <begin position="213"/>
        <end position="233"/>
    </location>
</feature>
<protein>
    <recommendedName>
        <fullName evidence="2">Acyltransferase 3 domain-containing protein</fullName>
    </recommendedName>
</protein>
<feature type="transmembrane region" description="Helical" evidence="1">
    <location>
        <begin position="180"/>
        <end position="201"/>
    </location>
</feature>
<dbReference type="PANTHER" id="PTHR23028:SF53">
    <property type="entry name" value="ACYL_TRANSF_3 DOMAIN-CONTAINING PROTEIN"/>
    <property type="match status" value="1"/>
</dbReference>
<organism evidence="3 4">
    <name type="scientific">Flavobacterium magnum</name>
    <dbReference type="NCBI Taxonomy" id="2162713"/>
    <lineage>
        <taxon>Bacteria</taxon>
        <taxon>Pseudomonadati</taxon>
        <taxon>Bacteroidota</taxon>
        <taxon>Flavobacteriia</taxon>
        <taxon>Flavobacteriales</taxon>
        <taxon>Flavobacteriaceae</taxon>
        <taxon>Flavobacterium</taxon>
    </lineage>
</organism>
<keyword evidence="1" id="KW-0472">Membrane</keyword>
<feature type="transmembrane region" description="Helical" evidence="1">
    <location>
        <begin position="91"/>
        <end position="110"/>
    </location>
</feature>
<dbReference type="GO" id="GO:0000271">
    <property type="term" value="P:polysaccharide biosynthetic process"/>
    <property type="evidence" value="ECO:0007669"/>
    <property type="project" value="TreeGrafter"/>
</dbReference>
<proteinExistence type="predicted"/>
<dbReference type="GO" id="GO:0016020">
    <property type="term" value="C:membrane"/>
    <property type="evidence" value="ECO:0007669"/>
    <property type="project" value="TreeGrafter"/>
</dbReference>
<dbReference type="InterPro" id="IPR050879">
    <property type="entry name" value="Acyltransferase_3"/>
</dbReference>
<evidence type="ECO:0000259" key="2">
    <source>
        <dbReference type="Pfam" id="PF01757"/>
    </source>
</evidence>
<feature type="domain" description="Acyltransferase 3" evidence="2">
    <location>
        <begin position="10"/>
        <end position="351"/>
    </location>
</feature>
<dbReference type="InterPro" id="IPR002656">
    <property type="entry name" value="Acyl_transf_3_dom"/>
</dbReference>
<keyword evidence="1" id="KW-0812">Transmembrane</keyword>
<accession>A0A2S0RFB2</accession>
<dbReference type="RefSeq" id="WP_108371188.1">
    <property type="nucleotide sequence ID" value="NZ_CP028811.1"/>
</dbReference>
<evidence type="ECO:0000313" key="3">
    <source>
        <dbReference type="EMBL" id="AWA30366.1"/>
    </source>
</evidence>
<dbReference type="EMBL" id="CP028811">
    <property type="protein sequence ID" value="AWA30366.1"/>
    <property type="molecule type" value="Genomic_DNA"/>
</dbReference>
<dbReference type="Proteomes" id="UP000244193">
    <property type="component" value="Chromosome"/>
</dbReference>
<gene>
    <name evidence="3" type="ORF">HYN48_09845</name>
</gene>
<feature type="transmembrane region" description="Helical" evidence="1">
    <location>
        <begin position="245"/>
        <end position="267"/>
    </location>
</feature>
<dbReference type="PANTHER" id="PTHR23028">
    <property type="entry name" value="ACETYLTRANSFERASE"/>
    <property type="match status" value="1"/>
</dbReference>
<feature type="transmembrane region" description="Helical" evidence="1">
    <location>
        <begin position="7"/>
        <end position="27"/>
    </location>
</feature>
<name>A0A2S0RFB2_9FLAO</name>
<dbReference type="GO" id="GO:0016747">
    <property type="term" value="F:acyltransferase activity, transferring groups other than amino-acyl groups"/>
    <property type="evidence" value="ECO:0007669"/>
    <property type="project" value="InterPro"/>
</dbReference>
<reference evidence="3 4" key="1">
    <citation type="submission" date="2018-04" db="EMBL/GenBank/DDBJ databases">
        <title>Genome sequencing of Flavobacterium sp. HYN0048.</title>
        <authorList>
            <person name="Yi H."/>
            <person name="Baek C."/>
        </authorList>
    </citation>
    <scope>NUCLEOTIDE SEQUENCE [LARGE SCALE GENOMIC DNA]</scope>
    <source>
        <strain evidence="3 4">HYN0048</strain>
    </source>
</reference>
<dbReference type="OrthoDB" id="290051at2"/>
<keyword evidence="1" id="KW-1133">Transmembrane helix</keyword>
<dbReference type="Pfam" id="PF01757">
    <property type="entry name" value="Acyl_transf_3"/>
    <property type="match status" value="1"/>
</dbReference>
<feature type="transmembrane region" description="Helical" evidence="1">
    <location>
        <begin position="273"/>
        <end position="290"/>
    </location>
</feature>
<feature type="transmembrane region" description="Helical" evidence="1">
    <location>
        <begin position="47"/>
        <end position="70"/>
    </location>
</feature>